<dbReference type="Proteomes" id="UP000559010">
    <property type="component" value="Unassembled WGS sequence"/>
</dbReference>
<sequence>MKEYLIIYTNGKTENVIVPDKQTLINAKFKGDKDVFMKKVKMLQWNTLSMKFVEHVKSGRVDAVISTADANPFGWRV</sequence>
<accession>A0A848IZ48</accession>
<gene>
    <name evidence="1" type="ORF">HH304_09490</name>
</gene>
<protein>
    <submittedName>
        <fullName evidence="1">Uncharacterized protein</fullName>
    </submittedName>
</protein>
<organism evidence="1 2">
    <name type="scientific">Marinigracilibium pacificum</name>
    <dbReference type="NCBI Taxonomy" id="2729599"/>
    <lineage>
        <taxon>Bacteria</taxon>
        <taxon>Pseudomonadati</taxon>
        <taxon>Bacteroidota</taxon>
        <taxon>Cytophagia</taxon>
        <taxon>Cytophagales</taxon>
        <taxon>Flammeovirgaceae</taxon>
        <taxon>Marinigracilibium</taxon>
    </lineage>
</organism>
<dbReference type="AlphaFoldDB" id="A0A848IZ48"/>
<reference evidence="1 2" key="1">
    <citation type="submission" date="2020-04" db="EMBL/GenBank/DDBJ databases">
        <title>Flammeovirgaceae bacterium KN852 isolated from deep sea.</title>
        <authorList>
            <person name="Zhang D.-C."/>
        </authorList>
    </citation>
    <scope>NUCLEOTIDE SEQUENCE [LARGE SCALE GENOMIC DNA]</scope>
    <source>
        <strain evidence="1 2">KN852</strain>
    </source>
</reference>
<name>A0A848IZ48_9BACT</name>
<dbReference type="RefSeq" id="WP_169680752.1">
    <property type="nucleotide sequence ID" value="NZ_JABBNU010000005.1"/>
</dbReference>
<evidence type="ECO:0000313" key="2">
    <source>
        <dbReference type="Proteomes" id="UP000559010"/>
    </source>
</evidence>
<dbReference type="EMBL" id="JABBNU010000005">
    <property type="protein sequence ID" value="NMM48631.1"/>
    <property type="molecule type" value="Genomic_DNA"/>
</dbReference>
<proteinExistence type="predicted"/>
<keyword evidence="2" id="KW-1185">Reference proteome</keyword>
<comment type="caution">
    <text evidence="1">The sequence shown here is derived from an EMBL/GenBank/DDBJ whole genome shotgun (WGS) entry which is preliminary data.</text>
</comment>
<evidence type="ECO:0000313" key="1">
    <source>
        <dbReference type="EMBL" id="NMM48631.1"/>
    </source>
</evidence>